<dbReference type="SUPFAM" id="SSF56219">
    <property type="entry name" value="DNase I-like"/>
    <property type="match status" value="1"/>
</dbReference>
<dbReference type="EMBL" id="CP030850">
    <property type="protein sequence ID" value="AXE19713.1"/>
    <property type="molecule type" value="Genomic_DNA"/>
</dbReference>
<dbReference type="InterPro" id="IPR036691">
    <property type="entry name" value="Endo/exonu/phosph_ase_sf"/>
</dbReference>
<evidence type="ECO:0000313" key="2">
    <source>
        <dbReference type="EMBL" id="AXE19713.1"/>
    </source>
</evidence>
<dbReference type="Proteomes" id="UP000251993">
    <property type="component" value="Chromosome"/>
</dbReference>
<proteinExistence type="predicted"/>
<evidence type="ECO:0000259" key="1">
    <source>
        <dbReference type="Pfam" id="PF03372"/>
    </source>
</evidence>
<accession>A0A344TM42</accession>
<organism evidence="2 3">
    <name type="scientific">Runella rosea</name>
    <dbReference type="NCBI Taxonomy" id="2259595"/>
    <lineage>
        <taxon>Bacteria</taxon>
        <taxon>Pseudomonadati</taxon>
        <taxon>Bacteroidota</taxon>
        <taxon>Cytophagia</taxon>
        <taxon>Cytophagales</taxon>
        <taxon>Spirosomataceae</taxon>
        <taxon>Runella</taxon>
    </lineage>
</organism>
<dbReference type="Pfam" id="PF03372">
    <property type="entry name" value="Exo_endo_phos"/>
    <property type="match status" value="1"/>
</dbReference>
<dbReference type="RefSeq" id="WP_114068481.1">
    <property type="nucleotide sequence ID" value="NZ_CP030850.1"/>
</dbReference>
<dbReference type="AlphaFoldDB" id="A0A344TM42"/>
<sequence length="274" mass="32464">MQEIRFLFWNLNRNRPFEEIINIVEHHQIDVLIMAEVSFNLAILVVELAKKGYDFFHNPISQCDKIKILTRFKSNFLKPVFERRRYSINILELPLREKILLASVHIPDKSNNNSNEQEEFSRLFVEQIKQQEEKLNIDKTIIVGDFNMNPFESAMIKSTIFHAVSSSKIAEKLTRRVQEKDYKFFYNPLWSWLGDIRSEATGSYYYNTSNYENYFWNTFDQVLIRPELIPNFDKEALQILDKDGVKSLLTASGFPNKDYSDHLPLYFTIKLNLL</sequence>
<name>A0A344TM42_9BACT</name>
<gene>
    <name evidence="2" type="ORF">DR864_19200</name>
</gene>
<reference evidence="2 3" key="1">
    <citation type="submission" date="2018-07" db="EMBL/GenBank/DDBJ databases">
        <title>Genome sequencing of Runella.</title>
        <authorList>
            <person name="Baek M.-G."/>
            <person name="Yi H."/>
        </authorList>
    </citation>
    <scope>NUCLEOTIDE SEQUENCE [LARGE SCALE GENOMIC DNA]</scope>
    <source>
        <strain evidence="2 3">HYN0085</strain>
    </source>
</reference>
<dbReference type="InterPro" id="IPR005135">
    <property type="entry name" value="Endo/exonuclease/phosphatase"/>
</dbReference>
<dbReference type="KEGG" id="run:DR864_19200"/>
<feature type="domain" description="Endonuclease/exonuclease/phosphatase" evidence="1">
    <location>
        <begin position="8"/>
        <end position="227"/>
    </location>
</feature>
<dbReference type="Gene3D" id="3.60.10.10">
    <property type="entry name" value="Endonuclease/exonuclease/phosphatase"/>
    <property type="match status" value="1"/>
</dbReference>
<keyword evidence="3" id="KW-1185">Reference proteome</keyword>
<dbReference type="GO" id="GO:0003824">
    <property type="term" value="F:catalytic activity"/>
    <property type="evidence" value="ECO:0007669"/>
    <property type="project" value="InterPro"/>
</dbReference>
<dbReference type="OrthoDB" id="262492at2"/>
<protein>
    <recommendedName>
        <fullName evidence="1">Endonuclease/exonuclease/phosphatase domain-containing protein</fullName>
    </recommendedName>
</protein>
<evidence type="ECO:0000313" key="3">
    <source>
        <dbReference type="Proteomes" id="UP000251993"/>
    </source>
</evidence>